<dbReference type="Pfam" id="PF01903">
    <property type="entry name" value="CbiX"/>
    <property type="match status" value="1"/>
</dbReference>
<accession>A0A0P8W744</accession>
<gene>
    <name evidence="3" type="primary">cbiX</name>
    <name evidence="3" type="ORF">OXPF_30520</name>
</gene>
<keyword evidence="2 3" id="KW-0456">Lyase</keyword>
<dbReference type="PANTHER" id="PTHR33542:SF3">
    <property type="entry name" value="SIROHYDROCHLORIN FERROCHELATASE, CHLOROPLASTIC"/>
    <property type="match status" value="1"/>
</dbReference>
<evidence type="ECO:0000256" key="1">
    <source>
        <dbReference type="ARBA" id="ARBA00022723"/>
    </source>
</evidence>
<dbReference type="CDD" id="cd03416">
    <property type="entry name" value="CbiX_SirB_N"/>
    <property type="match status" value="1"/>
</dbReference>
<dbReference type="RefSeq" id="WP_054876044.1">
    <property type="nucleotide sequence ID" value="NZ_LKET01000039.1"/>
</dbReference>
<dbReference type="AlphaFoldDB" id="A0A0P8W744"/>
<dbReference type="InterPro" id="IPR050963">
    <property type="entry name" value="Sirohydro_Cobaltochel/CbiX"/>
</dbReference>
<dbReference type="Proteomes" id="UP000050326">
    <property type="component" value="Unassembled WGS sequence"/>
</dbReference>
<proteinExistence type="predicted"/>
<dbReference type="SUPFAM" id="SSF53800">
    <property type="entry name" value="Chelatase"/>
    <property type="match status" value="1"/>
</dbReference>
<dbReference type="GO" id="GO:0046872">
    <property type="term" value="F:metal ion binding"/>
    <property type="evidence" value="ECO:0007669"/>
    <property type="project" value="UniProtKB-KW"/>
</dbReference>
<dbReference type="InterPro" id="IPR002762">
    <property type="entry name" value="CbiX-like"/>
</dbReference>
<sequence length="122" mass="13538">MKGIVVIGHGSRSKEACDIFFKTVGAIRAKMGTEVEGCFMEISEPDIPTIIRGFYEKGIKDITVLPYFLYNGIHIKEDVPQILNELKKELDGLTISMAEPIGFHDLLVDILIDRAEGITSLV</sequence>
<evidence type="ECO:0000313" key="3">
    <source>
        <dbReference type="EMBL" id="KPU43611.1"/>
    </source>
</evidence>
<reference evidence="3 4" key="1">
    <citation type="submission" date="2015-09" db="EMBL/GenBank/DDBJ databases">
        <title>Genome sequence of Oxobacter pfennigii DSM 3222.</title>
        <authorList>
            <person name="Poehlein A."/>
            <person name="Bengelsdorf F.R."/>
            <person name="Schiel-Bengelsdorf B."/>
            <person name="Duerre P."/>
            <person name="Daniel R."/>
        </authorList>
    </citation>
    <scope>NUCLEOTIDE SEQUENCE [LARGE SCALE GENOMIC DNA]</scope>
    <source>
        <strain evidence="3 4">DSM 3222</strain>
    </source>
</reference>
<dbReference type="OrthoDB" id="9797895at2"/>
<dbReference type="EMBL" id="LKET01000039">
    <property type="protein sequence ID" value="KPU43611.1"/>
    <property type="molecule type" value="Genomic_DNA"/>
</dbReference>
<evidence type="ECO:0000313" key="4">
    <source>
        <dbReference type="Proteomes" id="UP000050326"/>
    </source>
</evidence>
<dbReference type="EC" id="4.99.1.3" evidence="3"/>
<organism evidence="3 4">
    <name type="scientific">Oxobacter pfennigii</name>
    <dbReference type="NCBI Taxonomy" id="36849"/>
    <lineage>
        <taxon>Bacteria</taxon>
        <taxon>Bacillati</taxon>
        <taxon>Bacillota</taxon>
        <taxon>Clostridia</taxon>
        <taxon>Eubacteriales</taxon>
        <taxon>Clostridiaceae</taxon>
        <taxon>Oxobacter</taxon>
    </lineage>
</organism>
<dbReference type="GO" id="GO:0016852">
    <property type="term" value="F:sirohydrochlorin cobaltochelatase activity"/>
    <property type="evidence" value="ECO:0007669"/>
    <property type="project" value="UniProtKB-EC"/>
</dbReference>
<dbReference type="PANTHER" id="PTHR33542">
    <property type="entry name" value="SIROHYDROCHLORIN FERROCHELATASE, CHLOROPLASTIC"/>
    <property type="match status" value="1"/>
</dbReference>
<protein>
    <submittedName>
        <fullName evidence="3">Sirohydrochlorin cobaltochelatase</fullName>
        <ecNumber evidence="3">4.99.1.3</ecNumber>
    </submittedName>
</protein>
<name>A0A0P8W744_9CLOT</name>
<keyword evidence="1" id="KW-0479">Metal-binding</keyword>
<dbReference type="Gene3D" id="3.40.50.1400">
    <property type="match status" value="1"/>
</dbReference>
<evidence type="ECO:0000256" key="2">
    <source>
        <dbReference type="ARBA" id="ARBA00023239"/>
    </source>
</evidence>
<keyword evidence="4" id="KW-1185">Reference proteome</keyword>
<dbReference type="STRING" id="36849.OXPF_30520"/>
<comment type="caution">
    <text evidence="3">The sequence shown here is derived from an EMBL/GenBank/DDBJ whole genome shotgun (WGS) entry which is preliminary data.</text>
</comment>